<dbReference type="RefSeq" id="WP_263987739.1">
    <property type="nucleotide sequence ID" value="NZ_JAANOW010000001.1"/>
</dbReference>
<sequence length="166" mass="17712">MDISITTNFRRSSFTVGGSQVNRIRSATVSVTVVLAGLLCQPVAHAEDTVTYDIFSDTVGELAGVEYRDTSGKHLLEGVPLPWSLTVPVVDATSPTADGAELRADWRPNFRTAATVARVLQGHFVTVRITKGNDVLCESILDLGNATCYGSVPHTPENESSPGNLP</sequence>
<proteinExistence type="predicted"/>
<gene>
    <name evidence="2" type="ORF">FHU31_001457</name>
</gene>
<keyword evidence="3" id="KW-1185">Reference proteome</keyword>
<protein>
    <submittedName>
        <fullName evidence="2">Uncharacterized protein</fullName>
    </submittedName>
</protein>
<feature type="chain" id="PRO_5030780139" evidence="1">
    <location>
        <begin position="47"/>
        <end position="166"/>
    </location>
</feature>
<evidence type="ECO:0000313" key="2">
    <source>
        <dbReference type="EMBL" id="NIH94501.1"/>
    </source>
</evidence>
<reference evidence="2 3" key="1">
    <citation type="submission" date="2020-03" db="EMBL/GenBank/DDBJ databases">
        <title>Sequencing the genomes of 1000 actinobacteria strains.</title>
        <authorList>
            <person name="Klenk H.-P."/>
        </authorList>
    </citation>
    <scope>NUCLEOTIDE SEQUENCE [LARGE SCALE GENOMIC DNA]</scope>
    <source>
        <strain evidence="2 3">DSM 44556</strain>
    </source>
</reference>
<dbReference type="AlphaFoldDB" id="A0A7X5TXC5"/>
<evidence type="ECO:0000313" key="3">
    <source>
        <dbReference type="Proteomes" id="UP000547444"/>
    </source>
</evidence>
<feature type="signal peptide" evidence="1">
    <location>
        <begin position="1"/>
        <end position="46"/>
    </location>
</feature>
<comment type="caution">
    <text evidence="2">The sequence shown here is derived from an EMBL/GenBank/DDBJ whole genome shotgun (WGS) entry which is preliminary data.</text>
</comment>
<dbReference type="Proteomes" id="UP000547444">
    <property type="component" value="Unassembled WGS sequence"/>
</dbReference>
<accession>A0A7X5TXC5</accession>
<organism evidence="2 3">
    <name type="scientific">Mycolicibacterium fluoranthenivorans</name>
    <dbReference type="NCBI Taxonomy" id="258505"/>
    <lineage>
        <taxon>Bacteria</taxon>
        <taxon>Bacillati</taxon>
        <taxon>Actinomycetota</taxon>
        <taxon>Actinomycetes</taxon>
        <taxon>Mycobacteriales</taxon>
        <taxon>Mycobacteriaceae</taxon>
        <taxon>Mycolicibacterium</taxon>
    </lineage>
</organism>
<keyword evidence="1" id="KW-0732">Signal</keyword>
<evidence type="ECO:0000256" key="1">
    <source>
        <dbReference type="SAM" id="SignalP"/>
    </source>
</evidence>
<name>A0A7X5TXC5_9MYCO</name>
<dbReference type="EMBL" id="JAANOW010000001">
    <property type="protein sequence ID" value="NIH94501.1"/>
    <property type="molecule type" value="Genomic_DNA"/>
</dbReference>